<comment type="caution">
    <text evidence="2">The sequence shown here is derived from an EMBL/GenBank/DDBJ whole genome shotgun (WGS) entry which is preliminary data.</text>
</comment>
<evidence type="ECO:0000313" key="3">
    <source>
        <dbReference type="Proteomes" id="UP000244069"/>
    </source>
</evidence>
<dbReference type="EMBL" id="QBKN01000013">
    <property type="protein sequence ID" value="PTX47163.1"/>
    <property type="molecule type" value="Genomic_DNA"/>
</dbReference>
<gene>
    <name evidence="2" type="ORF">C8N44_11347</name>
</gene>
<protein>
    <submittedName>
        <fullName evidence="2">Tetratricopeptide repeat protein</fullName>
    </submittedName>
</protein>
<dbReference type="AlphaFoldDB" id="A0A2T6ATM5"/>
<dbReference type="Pfam" id="PF13181">
    <property type="entry name" value="TPR_8"/>
    <property type="match status" value="2"/>
</dbReference>
<evidence type="ECO:0000256" key="1">
    <source>
        <dbReference type="PROSITE-ProRule" id="PRU00339"/>
    </source>
</evidence>
<organism evidence="2 3">
    <name type="scientific">Allosediminivita pacifica</name>
    <dbReference type="NCBI Taxonomy" id="1267769"/>
    <lineage>
        <taxon>Bacteria</taxon>
        <taxon>Pseudomonadati</taxon>
        <taxon>Pseudomonadota</taxon>
        <taxon>Alphaproteobacteria</taxon>
        <taxon>Rhodobacterales</taxon>
        <taxon>Paracoccaceae</taxon>
        <taxon>Allosediminivita</taxon>
    </lineage>
</organism>
<feature type="repeat" description="TPR" evidence="1">
    <location>
        <begin position="119"/>
        <end position="152"/>
    </location>
</feature>
<sequence length="171" mass="18520">MVMFSIPVAAQAVDGAEGLLEELRTAESEVAAQRLERQIINAWSKSGSPARDLLLTRGRDALEVGDISGAMEHLQALTDHAPEFAEGWHALALAYFQAERLGLAMDALEHTLALNPHHFGALKGVGAIHQATGNPALAYAAYERVLELRPHDPEVEQALERLEQEVKGTAL</sequence>
<reference evidence="2 3" key="1">
    <citation type="submission" date="2018-04" db="EMBL/GenBank/DDBJ databases">
        <title>Genomic Encyclopedia of Archaeal and Bacterial Type Strains, Phase II (KMG-II): from individual species to whole genera.</title>
        <authorList>
            <person name="Goeker M."/>
        </authorList>
    </citation>
    <scope>NUCLEOTIDE SEQUENCE [LARGE SCALE GENOMIC DNA]</scope>
    <source>
        <strain evidence="2 3">DSM 29329</strain>
    </source>
</reference>
<feature type="repeat" description="TPR" evidence="1">
    <location>
        <begin position="85"/>
        <end position="118"/>
    </location>
</feature>
<dbReference type="Proteomes" id="UP000244069">
    <property type="component" value="Unassembled WGS sequence"/>
</dbReference>
<dbReference type="PROSITE" id="PS50005">
    <property type="entry name" value="TPR"/>
    <property type="match status" value="2"/>
</dbReference>
<dbReference type="SUPFAM" id="SSF48452">
    <property type="entry name" value="TPR-like"/>
    <property type="match status" value="1"/>
</dbReference>
<evidence type="ECO:0000313" key="2">
    <source>
        <dbReference type="EMBL" id="PTX47163.1"/>
    </source>
</evidence>
<name>A0A2T6ATM5_9RHOB</name>
<accession>A0A2T6ATM5</accession>
<dbReference type="Gene3D" id="1.25.40.10">
    <property type="entry name" value="Tetratricopeptide repeat domain"/>
    <property type="match status" value="1"/>
</dbReference>
<keyword evidence="3" id="KW-1185">Reference proteome</keyword>
<proteinExistence type="predicted"/>
<dbReference type="InterPro" id="IPR019734">
    <property type="entry name" value="TPR_rpt"/>
</dbReference>
<dbReference type="SMART" id="SM00028">
    <property type="entry name" value="TPR"/>
    <property type="match status" value="3"/>
</dbReference>
<keyword evidence="1" id="KW-0802">TPR repeat</keyword>
<dbReference type="InterPro" id="IPR011990">
    <property type="entry name" value="TPR-like_helical_dom_sf"/>
</dbReference>